<gene>
    <name evidence="2" type="ORF">Lalb_Chr08g0230521</name>
</gene>
<keyword evidence="3" id="KW-1185">Reference proteome</keyword>
<dbReference type="EMBL" id="WOCE01000008">
    <property type="protein sequence ID" value="KAE9607965.1"/>
    <property type="molecule type" value="Genomic_DNA"/>
</dbReference>
<comment type="similarity">
    <text evidence="1">Belongs to the UDP-glycosyltransferase family.</text>
</comment>
<dbReference type="Proteomes" id="UP000447434">
    <property type="component" value="Chromosome 8"/>
</dbReference>
<name>A0A6A4Q1K7_LUPAL</name>
<dbReference type="GO" id="GO:0080044">
    <property type="term" value="F:quercetin 7-O-glucosyltransferase activity"/>
    <property type="evidence" value="ECO:0007669"/>
    <property type="project" value="TreeGrafter"/>
</dbReference>
<evidence type="ECO:0000313" key="3">
    <source>
        <dbReference type="Proteomes" id="UP000447434"/>
    </source>
</evidence>
<dbReference type="GO" id="GO:0080043">
    <property type="term" value="F:quercetin 3-O-glucosyltransferase activity"/>
    <property type="evidence" value="ECO:0007669"/>
    <property type="project" value="TreeGrafter"/>
</dbReference>
<protein>
    <submittedName>
        <fullName evidence="2">Putative anthocyanidin 3-O-glucoside 5-O-glucosyltransferase</fullName>
    </submittedName>
</protein>
<proteinExistence type="inferred from homology"/>
<comment type="caution">
    <text evidence="2">The sequence shown here is derived from an EMBL/GenBank/DDBJ whole genome shotgun (WGS) entry which is preliminary data.</text>
</comment>
<dbReference type="PANTHER" id="PTHR11926">
    <property type="entry name" value="GLUCOSYL/GLUCURONOSYL TRANSFERASES"/>
    <property type="match status" value="1"/>
</dbReference>
<reference evidence="3" key="1">
    <citation type="journal article" date="2020" name="Nat. Commun.">
        <title>Genome sequence of the cluster root forming white lupin.</title>
        <authorList>
            <person name="Hufnagel B."/>
            <person name="Marques A."/>
            <person name="Soriano A."/>
            <person name="Marques L."/>
            <person name="Divol F."/>
            <person name="Doumas P."/>
            <person name="Sallet E."/>
            <person name="Mancinotti D."/>
            <person name="Carrere S."/>
            <person name="Marande W."/>
            <person name="Arribat S."/>
            <person name="Keller J."/>
            <person name="Huneau C."/>
            <person name="Blein T."/>
            <person name="Aime D."/>
            <person name="Laguerre M."/>
            <person name="Taylor J."/>
            <person name="Schubert V."/>
            <person name="Nelson M."/>
            <person name="Geu-Flores F."/>
            <person name="Crespi M."/>
            <person name="Gallardo-Guerrero K."/>
            <person name="Delaux P.-M."/>
            <person name="Salse J."/>
            <person name="Berges H."/>
            <person name="Guyot R."/>
            <person name="Gouzy J."/>
            <person name="Peret B."/>
        </authorList>
    </citation>
    <scope>NUCLEOTIDE SEQUENCE [LARGE SCALE GENOMIC DNA]</scope>
    <source>
        <strain evidence="3">cv. Amiga</strain>
    </source>
</reference>
<sequence length="100" mass="11119">MVHHRFLLITYPIVLVNTIDDIRMIPIGPLIPSAFLDGKDHNDTSFGGDIIHGITNDYVTWLDSKPKLSVVYVSFGSLAVLTNGGNSNIVKWCSHNSFNY</sequence>
<dbReference type="SUPFAM" id="SSF53756">
    <property type="entry name" value="UDP-Glycosyltransferase/glycogen phosphorylase"/>
    <property type="match status" value="1"/>
</dbReference>
<keyword evidence="2" id="KW-0808">Transferase</keyword>
<accession>A0A6A4Q1K7</accession>
<dbReference type="PANTHER" id="PTHR11926:SF870">
    <property type="entry name" value="UDP-GLYCOSYLTRANSFERASE 75B1"/>
    <property type="match status" value="1"/>
</dbReference>
<organism evidence="2 3">
    <name type="scientific">Lupinus albus</name>
    <name type="common">White lupine</name>
    <name type="synonym">Lupinus termis</name>
    <dbReference type="NCBI Taxonomy" id="3870"/>
    <lineage>
        <taxon>Eukaryota</taxon>
        <taxon>Viridiplantae</taxon>
        <taxon>Streptophyta</taxon>
        <taxon>Embryophyta</taxon>
        <taxon>Tracheophyta</taxon>
        <taxon>Spermatophyta</taxon>
        <taxon>Magnoliopsida</taxon>
        <taxon>eudicotyledons</taxon>
        <taxon>Gunneridae</taxon>
        <taxon>Pentapetalae</taxon>
        <taxon>rosids</taxon>
        <taxon>fabids</taxon>
        <taxon>Fabales</taxon>
        <taxon>Fabaceae</taxon>
        <taxon>Papilionoideae</taxon>
        <taxon>50 kb inversion clade</taxon>
        <taxon>genistoids sensu lato</taxon>
        <taxon>core genistoids</taxon>
        <taxon>Genisteae</taxon>
        <taxon>Lupinus</taxon>
    </lineage>
</organism>
<dbReference type="Gene3D" id="3.40.50.2000">
    <property type="entry name" value="Glycogen Phosphorylase B"/>
    <property type="match status" value="2"/>
</dbReference>
<dbReference type="AlphaFoldDB" id="A0A6A4Q1K7"/>
<dbReference type="OrthoDB" id="1729393at2759"/>
<evidence type="ECO:0000256" key="1">
    <source>
        <dbReference type="ARBA" id="ARBA00009995"/>
    </source>
</evidence>
<evidence type="ECO:0000313" key="2">
    <source>
        <dbReference type="EMBL" id="KAE9607965.1"/>
    </source>
</evidence>